<sequence>MLRIANLLNNIGEDDSQLPNSKTHGHAIVSRSASERRTTVNEDQDAAMAMIAMANENEHIVSCMETKPGTVFRSNLDLSEIVALKTAGEGGHEEVAPMLSFYGSSQQLMTIKNMIKPCDVLPQRAGVGGKTMSTRFLFSELTHLGRRMKQRLIVKRCYYKKINMIETLRKEVDTLKQQFCLALKAIYQRDETPKAAGCRRDVKLRKMFISTLLIKETLREEHVRLRHLVDEHYMNNRRRLCHLLDSNHKGLALFTAVVDNDSHRFDNSVCDICIHRALTSVYRYGKRLLHVLAIALFACYSVGGTTAERT</sequence>
<keyword evidence="3" id="KW-1185">Reference proteome</keyword>
<evidence type="ECO:0000313" key="3">
    <source>
        <dbReference type="Proteomes" id="UP001158986"/>
    </source>
</evidence>
<feature type="region of interest" description="Disordered" evidence="1">
    <location>
        <begin position="13"/>
        <end position="36"/>
    </location>
</feature>
<protein>
    <recommendedName>
        <fullName evidence="4">SPX domain-containing protein</fullName>
    </recommendedName>
</protein>
<evidence type="ECO:0000256" key="1">
    <source>
        <dbReference type="SAM" id="MobiDB-lite"/>
    </source>
</evidence>
<evidence type="ECO:0000313" key="2">
    <source>
        <dbReference type="EMBL" id="CAH0515675.1"/>
    </source>
</evidence>
<accession>A0ABN8CRG1</accession>
<dbReference type="Proteomes" id="UP001158986">
    <property type="component" value="Unassembled WGS sequence"/>
</dbReference>
<gene>
    <name evidence="2" type="ORF">PBS001_LOCUS2376</name>
</gene>
<organism evidence="2 3">
    <name type="scientific">Peronospora belbahrii</name>
    <dbReference type="NCBI Taxonomy" id="622444"/>
    <lineage>
        <taxon>Eukaryota</taxon>
        <taxon>Sar</taxon>
        <taxon>Stramenopiles</taxon>
        <taxon>Oomycota</taxon>
        <taxon>Peronosporomycetes</taxon>
        <taxon>Peronosporales</taxon>
        <taxon>Peronosporaceae</taxon>
        <taxon>Peronospora</taxon>
    </lineage>
</organism>
<name>A0ABN8CRG1_9STRA</name>
<proteinExistence type="predicted"/>
<evidence type="ECO:0008006" key="4">
    <source>
        <dbReference type="Google" id="ProtNLM"/>
    </source>
</evidence>
<comment type="caution">
    <text evidence="2">The sequence shown here is derived from an EMBL/GenBank/DDBJ whole genome shotgun (WGS) entry which is preliminary data.</text>
</comment>
<dbReference type="EMBL" id="CAKLCB010000127">
    <property type="protein sequence ID" value="CAH0515675.1"/>
    <property type="molecule type" value="Genomic_DNA"/>
</dbReference>
<reference evidence="2 3" key="1">
    <citation type="submission" date="2021-11" db="EMBL/GenBank/DDBJ databases">
        <authorList>
            <person name="Islam A."/>
            <person name="Islam S."/>
            <person name="Flora M.S."/>
            <person name="Rahman M."/>
            <person name="Ziaur R.M."/>
            <person name="Epstein J.H."/>
            <person name="Hassan M."/>
            <person name="Klassen M."/>
            <person name="Woodard K."/>
            <person name="Webb A."/>
            <person name="Webby R.J."/>
            <person name="El Zowalaty M.E."/>
        </authorList>
    </citation>
    <scope>NUCLEOTIDE SEQUENCE [LARGE SCALE GENOMIC DNA]</scope>
    <source>
        <strain evidence="2">Pbs1</strain>
    </source>
</reference>